<dbReference type="AlphaFoldDB" id="A0A7R8WT71"/>
<feature type="non-terminal residue" evidence="1">
    <location>
        <position position="194"/>
    </location>
</feature>
<accession>A0A7R8WT71</accession>
<dbReference type="EMBL" id="OB687349">
    <property type="protein sequence ID" value="CAD7237382.1"/>
    <property type="molecule type" value="Genomic_DNA"/>
</dbReference>
<sequence>MDHPSPDDVRELIRDLDMTAAEVASLLHLGTQGQRTVRRWQQPVDQAGAARIPWSAWAILCVLAGRYIPGIDKDRVPGLGDGIADLLWRCDMLRRNGPFKARPDAPSSAFIDEFTHHYILPTLDLDLYPSGNFILSIDGRMATDKNRHQVQELMEVVQSAWAKHGDVASALEARMLIRVRDIAGPVYAARSLWQ</sequence>
<organism evidence="1">
    <name type="scientific">Cyprideis torosa</name>
    <dbReference type="NCBI Taxonomy" id="163714"/>
    <lineage>
        <taxon>Eukaryota</taxon>
        <taxon>Metazoa</taxon>
        <taxon>Ecdysozoa</taxon>
        <taxon>Arthropoda</taxon>
        <taxon>Crustacea</taxon>
        <taxon>Oligostraca</taxon>
        <taxon>Ostracoda</taxon>
        <taxon>Podocopa</taxon>
        <taxon>Podocopida</taxon>
        <taxon>Cytherocopina</taxon>
        <taxon>Cytheroidea</taxon>
        <taxon>Cytherideidae</taxon>
        <taxon>Cyprideis</taxon>
    </lineage>
</organism>
<proteinExistence type="predicted"/>
<name>A0A7R8WT71_9CRUS</name>
<reference evidence="1" key="1">
    <citation type="submission" date="2020-11" db="EMBL/GenBank/DDBJ databases">
        <authorList>
            <person name="Tran Van P."/>
        </authorList>
    </citation>
    <scope>NUCLEOTIDE SEQUENCE</scope>
</reference>
<evidence type="ECO:0000313" key="1">
    <source>
        <dbReference type="EMBL" id="CAD7237382.1"/>
    </source>
</evidence>
<gene>
    <name evidence="1" type="ORF">CTOB1V02_LOCUS15197</name>
</gene>
<protein>
    <submittedName>
        <fullName evidence="1">Uncharacterized protein</fullName>
    </submittedName>
</protein>